<gene>
    <name evidence="3" type="ORF">JOB18_012154</name>
</gene>
<protein>
    <recommendedName>
        <fullName evidence="2">DUF4708 domain-containing protein</fullName>
    </recommendedName>
</protein>
<dbReference type="Pfam" id="PF15813">
    <property type="entry name" value="DUF4708"/>
    <property type="match status" value="1"/>
</dbReference>
<organism evidence="3 4">
    <name type="scientific">Solea senegalensis</name>
    <name type="common">Senegalese sole</name>
    <dbReference type="NCBI Taxonomy" id="28829"/>
    <lineage>
        <taxon>Eukaryota</taxon>
        <taxon>Metazoa</taxon>
        <taxon>Chordata</taxon>
        <taxon>Craniata</taxon>
        <taxon>Vertebrata</taxon>
        <taxon>Euteleostomi</taxon>
        <taxon>Actinopterygii</taxon>
        <taxon>Neopterygii</taxon>
        <taxon>Teleostei</taxon>
        <taxon>Neoteleostei</taxon>
        <taxon>Acanthomorphata</taxon>
        <taxon>Carangaria</taxon>
        <taxon>Pleuronectiformes</taxon>
        <taxon>Pleuronectoidei</taxon>
        <taxon>Soleidae</taxon>
        <taxon>Solea</taxon>
    </lineage>
</organism>
<evidence type="ECO:0000259" key="2">
    <source>
        <dbReference type="Pfam" id="PF15813"/>
    </source>
</evidence>
<feature type="domain" description="DUF4708" evidence="2">
    <location>
        <begin position="66"/>
        <end position="287"/>
    </location>
</feature>
<dbReference type="Proteomes" id="UP000693946">
    <property type="component" value="Linkage Group LG1"/>
</dbReference>
<dbReference type="EMBL" id="JAGKHQ010000001">
    <property type="protein sequence ID" value="KAG7524457.1"/>
    <property type="molecule type" value="Genomic_DNA"/>
</dbReference>
<feature type="compositionally biased region" description="Basic and acidic residues" evidence="1">
    <location>
        <begin position="405"/>
        <end position="419"/>
    </location>
</feature>
<dbReference type="PANTHER" id="PTHR28495:SF1">
    <property type="entry name" value="GENE, 17266-RELATED"/>
    <property type="match status" value="1"/>
</dbReference>
<feature type="compositionally biased region" description="Low complexity" evidence="1">
    <location>
        <begin position="390"/>
        <end position="404"/>
    </location>
</feature>
<dbReference type="PANTHER" id="PTHR28495">
    <property type="entry name" value="HYPOTHETICAL PROTEIN LOC100359752"/>
    <property type="match status" value="1"/>
</dbReference>
<proteinExistence type="predicted"/>
<feature type="compositionally biased region" description="Polar residues" evidence="1">
    <location>
        <begin position="424"/>
        <end position="436"/>
    </location>
</feature>
<evidence type="ECO:0000313" key="3">
    <source>
        <dbReference type="EMBL" id="KAG7524457.1"/>
    </source>
</evidence>
<reference evidence="3 4" key="1">
    <citation type="journal article" date="2021" name="Sci. Rep.">
        <title>Chromosome anchoring in Senegalese sole (Solea senegalensis) reveals sex-associated markers and genome rearrangements in flatfish.</title>
        <authorList>
            <person name="Guerrero-Cozar I."/>
            <person name="Gomez-Garrido J."/>
            <person name="Berbel C."/>
            <person name="Martinez-Blanch J.F."/>
            <person name="Alioto T."/>
            <person name="Claros M.G."/>
            <person name="Gagnaire P.A."/>
            <person name="Manchado M."/>
        </authorList>
    </citation>
    <scope>NUCLEOTIDE SEQUENCE [LARGE SCALE GENOMIC DNA]</scope>
    <source>
        <strain evidence="3">Sse05_10M</strain>
    </source>
</reference>
<feature type="region of interest" description="Disordered" evidence="1">
    <location>
        <begin position="348"/>
        <end position="441"/>
    </location>
</feature>
<dbReference type="InterPro" id="IPR031643">
    <property type="entry name" value="DUF4708"/>
</dbReference>
<sequence>MGEDEAKVRPSSPAFKETGFSRKPITCTHVTHGLCLSSRGGDIGQTEVRSKCPHPADTMSGGVETSLFFLSLPDLKKLLSVSLSLQEDEDEPRSRQLKICRDLVLLYSDVLVSPALDSFTDITVVMAIPFFQKGILQAFGQRHCLQVGCPQQVSPGVLQCFLSYSLITRLTPRWNKAGRYLISGMELTTTDGHLCLNIETNTVRLPPTTLQDFDLPPSLLKRFWSDPDFVLDPSSTGGTVWCHVLPSMKKGQIITISRQLSGDGPFRTYRDLQNHWNRLPVQRCPRVDLQGVLASFLSDIREQLKSVCGFPAHLTRKPRYCTTTLNSPASSQQQVLSGEQVNLTSTRHVLTHPTPPPPPPPSAHPTVKTLSSLSPKPGLVLTPEMEMKLKSMSSSKPSVKFSSDSSRKQTKQEAPETKPPRPPTSSDIANRDTPLSSRVVKKNRAAAAARDVEKMARNNQLSKLKTLTLLTWLKGRGVVVSAKHKKEELMLKTEKTLLPQKLWNQRS</sequence>
<keyword evidence="4" id="KW-1185">Reference proteome</keyword>
<feature type="compositionally biased region" description="Pro residues" evidence="1">
    <location>
        <begin position="353"/>
        <end position="363"/>
    </location>
</feature>
<name>A0AAV6T5E1_SOLSE</name>
<evidence type="ECO:0000313" key="4">
    <source>
        <dbReference type="Proteomes" id="UP000693946"/>
    </source>
</evidence>
<comment type="caution">
    <text evidence="3">The sequence shown here is derived from an EMBL/GenBank/DDBJ whole genome shotgun (WGS) entry which is preliminary data.</text>
</comment>
<accession>A0AAV6T5E1</accession>
<evidence type="ECO:0000256" key="1">
    <source>
        <dbReference type="SAM" id="MobiDB-lite"/>
    </source>
</evidence>
<dbReference type="AlphaFoldDB" id="A0AAV6T5E1"/>